<name>A0A3P7FIF3_WUCBA</name>
<dbReference type="SUPFAM" id="SSF48726">
    <property type="entry name" value="Immunoglobulin"/>
    <property type="match status" value="1"/>
</dbReference>
<evidence type="ECO:0000256" key="1">
    <source>
        <dbReference type="SAM" id="Phobius"/>
    </source>
</evidence>
<sequence>MNGCLLLVVFIRKLCGANKQVAAVQTFVRTTSKLLGRLDLLECAVLEPIEYDKHVAKGLCPPPPTKILKTFGNKLEKLYHRKSSWLMKKEKKERKDWLMKKKLIMKAVFLGKQSFYQLRLQNVDFDFELIEGLFLILECPTRKKPNIEWYLDGSPITTDSRLSWRVKLTPLKYLQIWPLMVTQDDGRYECFIDGKLYGSVTLHVITVAEGLSRGTTNYFITMMLSIPFVAFAIFYRLLHPQREAIMLDNPVTDFYEKILHLTTKEMKENFEWYDYRFISTILPSLHLSTSLLPLKCSTGESMRNNRDAVMTILNVAEINQRKNYDASKQKMKYGRLNHLKLLP</sequence>
<keyword evidence="1" id="KW-0812">Transmembrane</keyword>
<evidence type="ECO:0000256" key="2">
    <source>
        <dbReference type="SAM" id="SignalP"/>
    </source>
</evidence>
<dbReference type="InParanoid" id="A0A3P7FIF3"/>
<keyword evidence="1" id="KW-0472">Membrane</keyword>
<dbReference type="AlphaFoldDB" id="A0A3P7FIF3"/>
<dbReference type="CDD" id="cd00096">
    <property type="entry name" value="Ig"/>
    <property type="match status" value="1"/>
</dbReference>
<dbReference type="Proteomes" id="UP000270924">
    <property type="component" value="Unassembled WGS sequence"/>
</dbReference>
<accession>A0A3P7FIF3</accession>
<evidence type="ECO:0008006" key="5">
    <source>
        <dbReference type="Google" id="ProtNLM"/>
    </source>
</evidence>
<keyword evidence="1" id="KW-1133">Transmembrane helix</keyword>
<dbReference type="OMA" id="FLILECP"/>
<proteinExistence type="predicted"/>
<dbReference type="OrthoDB" id="5818503at2759"/>
<evidence type="ECO:0000313" key="3">
    <source>
        <dbReference type="EMBL" id="VDM10598.1"/>
    </source>
</evidence>
<keyword evidence="2" id="KW-0732">Signal</keyword>
<evidence type="ECO:0000313" key="4">
    <source>
        <dbReference type="Proteomes" id="UP000270924"/>
    </source>
</evidence>
<feature type="transmembrane region" description="Helical" evidence="1">
    <location>
        <begin position="218"/>
        <end position="238"/>
    </location>
</feature>
<dbReference type="InterPro" id="IPR013783">
    <property type="entry name" value="Ig-like_fold"/>
</dbReference>
<dbReference type="Gene3D" id="2.60.40.10">
    <property type="entry name" value="Immunoglobulins"/>
    <property type="match status" value="1"/>
</dbReference>
<dbReference type="InterPro" id="IPR036179">
    <property type="entry name" value="Ig-like_dom_sf"/>
</dbReference>
<keyword evidence="4" id="KW-1185">Reference proteome</keyword>
<reference evidence="3 4" key="1">
    <citation type="submission" date="2018-11" db="EMBL/GenBank/DDBJ databases">
        <authorList>
            <consortium name="Pathogen Informatics"/>
        </authorList>
    </citation>
    <scope>NUCLEOTIDE SEQUENCE [LARGE SCALE GENOMIC DNA]</scope>
</reference>
<organism evidence="3 4">
    <name type="scientific">Wuchereria bancrofti</name>
    <dbReference type="NCBI Taxonomy" id="6293"/>
    <lineage>
        <taxon>Eukaryota</taxon>
        <taxon>Metazoa</taxon>
        <taxon>Ecdysozoa</taxon>
        <taxon>Nematoda</taxon>
        <taxon>Chromadorea</taxon>
        <taxon>Rhabditida</taxon>
        <taxon>Spirurina</taxon>
        <taxon>Spiruromorpha</taxon>
        <taxon>Filarioidea</taxon>
        <taxon>Onchocercidae</taxon>
        <taxon>Wuchereria</taxon>
    </lineage>
</organism>
<dbReference type="EMBL" id="UYWW01001506">
    <property type="protein sequence ID" value="VDM10598.1"/>
    <property type="molecule type" value="Genomic_DNA"/>
</dbReference>
<feature type="chain" id="PRO_5018165954" description="Ig-like domain-containing protein" evidence="2">
    <location>
        <begin position="17"/>
        <end position="343"/>
    </location>
</feature>
<feature type="signal peptide" evidence="2">
    <location>
        <begin position="1"/>
        <end position="16"/>
    </location>
</feature>
<protein>
    <recommendedName>
        <fullName evidence="5">Ig-like domain-containing protein</fullName>
    </recommendedName>
</protein>
<gene>
    <name evidence="3" type="ORF">WBA_LOCUS3984</name>
</gene>